<gene>
    <name evidence="5" type="ORF">ALO52_101008</name>
</gene>
<feature type="active site" description="Proton donor/acceptor" evidence="3">
    <location>
        <position position="283"/>
    </location>
</feature>
<evidence type="ECO:0000313" key="5">
    <source>
        <dbReference type="EMBL" id="KPY37988.1"/>
    </source>
</evidence>
<dbReference type="EMBL" id="LJRC01000107">
    <property type="protein sequence ID" value="KPY37988.1"/>
    <property type="molecule type" value="Genomic_DNA"/>
</dbReference>
<evidence type="ECO:0000259" key="4">
    <source>
        <dbReference type="Pfam" id="PF01261"/>
    </source>
</evidence>
<dbReference type="Proteomes" id="UP000050562">
    <property type="component" value="Unassembled WGS sequence"/>
</dbReference>
<dbReference type="PATRIC" id="fig|251707.3.peg.1901"/>
<dbReference type="InterPro" id="IPR036237">
    <property type="entry name" value="Xyl_isomerase-like_sf"/>
</dbReference>
<proteinExistence type="inferred from homology"/>
<dbReference type="InterPro" id="IPR013022">
    <property type="entry name" value="Xyl_isomerase-like_TIM-brl"/>
</dbReference>
<dbReference type="Pfam" id="PF01261">
    <property type="entry name" value="AP_endonuc_2"/>
    <property type="match status" value="1"/>
</dbReference>
<feature type="active site" description="Proton donor/acceptor" evidence="3">
    <location>
        <position position="185"/>
    </location>
</feature>
<comment type="caution">
    <text evidence="5">The sequence shown here is derived from an EMBL/GenBank/DDBJ whole genome shotgun (WGS) entry which is preliminary data.</text>
</comment>
<evidence type="ECO:0000256" key="3">
    <source>
        <dbReference type="PIRSR" id="PIRSR006241-50"/>
    </source>
</evidence>
<comment type="similarity">
    <text evidence="2">Belongs to the hyi family.</text>
</comment>
<dbReference type="SUPFAM" id="SSF51658">
    <property type="entry name" value="Xylose isomerase-like"/>
    <property type="match status" value="1"/>
</dbReference>
<protein>
    <submittedName>
        <fullName evidence="5">Hydroxypyruvate isomerase</fullName>
    </submittedName>
</protein>
<evidence type="ECO:0000313" key="6">
    <source>
        <dbReference type="Proteomes" id="UP000050562"/>
    </source>
</evidence>
<dbReference type="Gene3D" id="3.20.20.150">
    <property type="entry name" value="Divalent-metal-dependent TIM barrel enzymes"/>
    <property type="match status" value="1"/>
</dbReference>
<dbReference type="PANTHER" id="PTHR43489">
    <property type="entry name" value="ISOMERASE"/>
    <property type="match status" value="1"/>
</dbReference>
<feature type="domain" description="Xylose isomerase-like TIM barrel" evidence="4">
    <location>
        <begin position="88"/>
        <end position="292"/>
    </location>
</feature>
<dbReference type="InterPro" id="IPR050417">
    <property type="entry name" value="Sugar_Epim/Isomerase"/>
</dbReference>
<dbReference type="GO" id="GO:0016853">
    <property type="term" value="F:isomerase activity"/>
    <property type="evidence" value="ECO:0007669"/>
    <property type="project" value="UniProtKB-KW"/>
</dbReference>
<evidence type="ECO:0000256" key="1">
    <source>
        <dbReference type="ARBA" id="ARBA00023235"/>
    </source>
</evidence>
<keyword evidence="5" id="KW-0670">Pyruvate</keyword>
<organism evidence="5 6">
    <name type="scientific">Pseudomonas syringae pv. primulae</name>
    <dbReference type="NCBI Taxonomy" id="251707"/>
    <lineage>
        <taxon>Bacteria</taxon>
        <taxon>Pseudomonadati</taxon>
        <taxon>Pseudomonadota</taxon>
        <taxon>Gammaproteobacteria</taxon>
        <taxon>Pseudomonadales</taxon>
        <taxon>Pseudomonadaceae</taxon>
        <taxon>Pseudomonas</taxon>
    </lineage>
</organism>
<reference evidence="5 6" key="1">
    <citation type="submission" date="2015-09" db="EMBL/GenBank/DDBJ databases">
        <title>Genome announcement of multiple Pseudomonas syringae strains.</title>
        <authorList>
            <person name="Thakur S."/>
            <person name="Wang P.W."/>
            <person name="Gong Y."/>
            <person name="Weir B.S."/>
            <person name="Guttman D.S."/>
        </authorList>
    </citation>
    <scope>NUCLEOTIDE SEQUENCE [LARGE SCALE GENOMIC DNA]</scope>
    <source>
        <strain evidence="5 6">ICMP3956</strain>
    </source>
</reference>
<dbReference type="PIRSF" id="PIRSF006241">
    <property type="entry name" value="HyI"/>
    <property type="match status" value="1"/>
</dbReference>
<dbReference type="InterPro" id="IPR026040">
    <property type="entry name" value="HyI-like"/>
</dbReference>
<name>A0A0P9Y7E0_9PSED</name>
<dbReference type="AlphaFoldDB" id="A0A0P9Y7E0"/>
<accession>A0A0P9Y7E0</accession>
<sequence>MHAQWRKTFGKRRRCTGSPGHCPRLHRILSARQGGTRARSRLMSVTPFKLAVSAEMVFLDLPFTERVERIHALGFSVEIWNWTTTDIAALVATGADFTSMTGYISGNLTDQDDIGRLLDSARESLRVAEQLNCPSLNLHGTGLDADGLPVKPVAHTTGRMWLSACKTLEKIARLGEDAGRVFLLENLNTEVDHPGTPFARAEDTLALIEAVDSPYLKMNLDLYHAQIGEGNLIELIQRAGKAIGEIQVADVPGRMEPGTGEIHYPAIARALSRIGYSGVVGLEGWASGDSERALERFRHAFTLD</sequence>
<evidence type="ECO:0000256" key="2">
    <source>
        <dbReference type="PIRNR" id="PIRNR006241"/>
    </source>
</evidence>
<keyword evidence="1 2" id="KW-0413">Isomerase</keyword>